<accession>A0A2G9ZA61</accession>
<dbReference type="SUPFAM" id="SSF143430">
    <property type="entry name" value="TTP0101/SSO1404-like"/>
    <property type="match status" value="1"/>
</dbReference>
<reference evidence="8 9" key="1">
    <citation type="submission" date="2017-09" db="EMBL/GenBank/DDBJ databases">
        <title>Depth-based differentiation of microbial function through sediment-hosted aquifers and enrichment of novel symbionts in the deep terrestrial subsurface.</title>
        <authorList>
            <person name="Probst A.J."/>
            <person name="Ladd B."/>
            <person name="Jarett J.K."/>
            <person name="Geller-Mcgrath D.E."/>
            <person name="Sieber C.M."/>
            <person name="Emerson J.B."/>
            <person name="Anantharaman K."/>
            <person name="Thomas B.C."/>
            <person name="Malmstrom R."/>
            <person name="Stieglmeier M."/>
            <person name="Klingl A."/>
            <person name="Woyke T."/>
            <person name="Ryan C.M."/>
            <person name="Banfield J.F."/>
        </authorList>
    </citation>
    <scope>NUCLEOTIDE SEQUENCE [LARGE SCALE GENOMIC DNA]</scope>
    <source>
        <strain evidence="8">CG23_combo_of_CG06-09_8_20_14_all_54_14</strain>
    </source>
</reference>
<proteinExistence type="predicted"/>
<gene>
    <name evidence="8" type="primary">cas2</name>
    <name evidence="8" type="ORF">COX26_00710</name>
</gene>
<keyword evidence="1" id="KW-0540">Nuclease</keyword>
<dbReference type="Proteomes" id="UP000228812">
    <property type="component" value="Unassembled WGS sequence"/>
</dbReference>
<evidence type="ECO:0000313" key="9">
    <source>
        <dbReference type="Proteomes" id="UP000228812"/>
    </source>
</evidence>
<dbReference type="InterPro" id="IPR021127">
    <property type="entry name" value="CRISPR_associated_Cas2"/>
</dbReference>
<keyword evidence="3 8" id="KW-0255">Endonuclease</keyword>
<dbReference type="InterPro" id="IPR048846">
    <property type="entry name" value="PaaX-like_central"/>
</dbReference>
<dbReference type="NCBIfam" id="TIGR01573">
    <property type="entry name" value="cas2"/>
    <property type="match status" value="1"/>
</dbReference>
<evidence type="ECO:0000313" key="8">
    <source>
        <dbReference type="EMBL" id="PIP30055.1"/>
    </source>
</evidence>
<keyword evidence="6" id="KW-0051">Antiviral defense</keyword>
<comment type="caution">
    <text evidence="8">The sequence shown here is derived from an EMBL/GenBank/DDBJ whole genome shotgun (WGS) entry which is preliminary data.</text>
</comment>
<dbReference type="GO" id="GO:0004521">
    <property type="term" value="F:RNA endonuclease activity"/>
    <property type="evidence" value="ECO:0007669"/>
    <property type="project" value="InterPro"/>
</dbReference>
<evidence type="ECO:0000256" key="2">
    <source>
        <dbReference type="ARBA" id="ARBA00022723"/>
    </source>
</evidence>
<keyword evidence="4" id="KW-0378">Hydrolase</keyword>
<evidence type="ECO:0000256" key="4">
    <source>
        <dbReference type="ARBA" id="ARBA00022801"/>
    </source>
</evidence>
<evidence type="ECO:0000256" key="1">
    <source>
        <dbReference type="ARBA" id="ARBA00022722"/>
    </source>
</evidence>
<organism evidence="8 9">
    <name type="scientific">Candidatus Jorgensenbacteria bacterium CG23_combo_of_CG06-09_8_20_14_all_54_14</name>
    <dbReference type="NCBI Taxonomy" id="1974595"/>
    <lineage>
        <taxon>Bacteria</taxon>
        <taxon>Candidatus Joergenseniibacteriota</taxon>
    </lineage>
</organism>
<dbReference type="EMBL" id="PCRZ01000015">
    <property type="protein sequence ID" value="PIP30055.1"/>
    <property type="molecule type" value="Genomic_DNA"/>
</dbReference>
<name>A0A2G9ZA61_9BACT</name>
<keyword evidence="2" id="KW-0479">Metal-binding</keyword>
<dbReference type="GO" id="GO:0043571">
    <property type="term" value="P:maintenance of CRISPR repeat elements"/>
    <property type="evidence" value="ECO:0007669"/>
    <property type="project" value="InterPro"/>
</dbReference>
<evidence type="ECO:0000256" key="5">
    <source>
        <dbReference type="ARBA" id="ARBA00022842"/>
    </source>
</evidence>
<feature type="domain" description="Transcriptional repressor PaaX-like central Cas2-like" evidence="7">
    <location>
        <begin position="84"/>
        <end position="159"/>
    </location>
</feature>
<sequence length="171" mass="20690">MAKTSRDAARHIREWSEFFHDAHVVADAVVEEFIKRHRKNKYLRQSLRRFITNGIVQRKEGKFSVTPKGFIYLLKRLRNTVHTKKWDGKWRLVSFDVPVRSDEKRQQLRYFLKRFGFHQLQKSVYVCPSHMSEEFWKLIVEYDLEGYCKVMLVEIIEGDEELRRIFKLPQA</sequence>
<dbReference type="Pfam" id="PF20803">
    <property type="entry name" value="PaaX_M"/>
    <property type="match status" value="1"/>
</dbReference>
<evidence type="ECO:0000259" key="7">
    <source>
        <dbReference type="Pfam" id="PF20803"/>
    </source>
</evidence>
<evidence type="ECO:0000256" key="3">
    <source>
        <dbReference type="ARBA" id="ARBA00022759"/>
    </source>
</evidence>
<dbReference type="Gene3D" id="3.30.70.2650">
    <property type="match status" value="1"/>
</dbReference>
<evidence type="ECO:0000256" key="6">
    <source>
        <dbReference type="ARBA" id="ARBA00023118"/>
    </source>
</evidence>
<dbReference type="AlphaFoldDB" id="A0A2G9ZA61"/>
<protein>
    <submittedName>
        <fullName evidence="8">CRISPR-associated endonuclease Cas2</fullName>
    </submittedName>
</protein>
<keyword evidence="5" id="KW-0460">Magnesium</keyword>